<gene>
    <name evidence="2" type="ORF">UABAM_06652</name>
</gene>
<evidence type="ECO:0000259" key="1">
    <source>
        <dbReference type="PROSITE" id="PS50943"/>
    </source>
</evidence>
<protein>
    <recommendedName>
        <fullName evidence="1">HTH cro/C1-type domain-containing protein</fullName>
    </recommendedName>
</protein>
<dbReference type="OrthoDB" id="9812495at2"/>
<proteinExistence type="predicted"/>
<dbReference type="EMBL" id="AP019860">
    <property type="protein sequence ID" value="BBM88231.1"/>
    <property type="molecule type" value="Genomic_DNA"/>
</dbReference>
<dbReference type="SMART" id="SM00530">
    <property type="entry name" value="HTH_XRE"/>
    <property type="match status" value="1"/>
</dbReference>
<dbReference type="RefSeq" id="WP_152021851.1">
    <property type="nucleotide sequence ID" value="NZ_AP019860.1"/>
</dbReference>
<dbReference type="Proteomes" id="UP000326354">
    <property type="component" value="Chromosome"/>
</dbReference>
<organism evidence="2 3">
    <name type="scientific">Uabimicrobium amorphum</name>
    <dbReference type="NCBI Taxonomy" id="2596890"/>
    <lineage>
        <taxon>Bacteria</taxon>
        <taxon>Pseudomonadati</taxon>
        <taxon>Planctomycetota</taxon>
        <taxon>Candidatus Uabimicrobiia</taxon>
        <taxon>Candidatus Uabimicrobiales</taxon>
        <taxon>Candidatus Uabimicrobiaceae</taxon>
        <taxon>Candidatus Uabimicrobium</taxon>
    </lineage>
</organism>
<dbReference type="CDD" id="cd00093">
    <property type="entry name" value="HTH_XRE"/>
    <property type="match status" value="1"/>
</dbReference>
<dbReference type="AlphaFoldDB" id="A0A5S9F7C3"/>
<keyword evidence="3" id="KW-1185">Reference proteome</keyword>
<accession>A0A5S9F7C3</accession>
<dbReference type="Pfam" id="PF01381">
    <property type="entry name" value="HTH_3"/>
    <property type="match status" value="1"/>
</dbReference>
<dbReference type="InterPro" id="IPR010982">
    <property type="entry name" value="Lambda_DNA-bd_dom_sf"/>
</dbReference>
<evidence type="ECO:0000313" key="3">
    <source>
        <dbReference type="Proteomes" id="UP000326354"/>
    </source>
</evidence>
<sequence>MLDLGAILKSGRLRMGMSQITLARKLGVNSSSISRWEKNQQVIAGDTLIEAAKILNITQELFPEYDINRSDGTPLTNNNVYNIVRSLQYKITALEEKMTASNTANKFKVIVAEDNLDVQISIQEAMFHLPTRYHIVHIYNEKEIIEFLQRSCDVSLIIISLTSEKINGRKIFNSLQKTNTTKVPIVLITDRKADKNINTGIVGYVDQLANTEAFLDVFAKIDFEWPAFVNKQNEDSSN</sequence>
<reference evidence="2 3" key="1">
    <citation type="submission" date="2019-08" db="EMBL/GenBank/DDBJ databases">
        <title>Complete genome sequence of Candidatus Uab amorphum.</title>
        <authorList>
            <person name="Shiratori T."/>
            <person name="Suzuki S."/>
            <person name="Kakizawa Y."/>
            <person name="Ishida K."/>
        </authorList>
    </citation>
    <scope>NUCLEOTIDE SEQUENCE [LARGE SCALE GENOMIC DNA]</scope>
    <source>
        <strain evidence="2 3">SRT547</strain>
    </source>
</reference>
<feature type="domain" description="HTH cro/C1-type" evidence="1">
    <location>
        <begin position="8"/>
        <end position="62"/>
    </location>
</feature>
<dbReference type="Gene3D" id="3.40.50.2300">
    <property type="match status" value="1"/>
</dbReference>
<dbReference type="GO" id="GO:0003677">
    <property type="term" value="F:DNA binding"/>
    <property type="evidence" value="ECO:0007669"/>
    <property type="project" value="InterPro"/>
</dbReference>
<evidence type="ECO:0000313" key="2">
    <source>
        <dbReference type="EMBL" id="BBM88231.1"/>
    </source>
</evidence>
<dbReference type="KEGG" id="uam:UABAM_06652"/>
<dbReference type="PROSITE" id="PS50943">
    <property type="entry name" value="HTH_CROC1"/>
    <property type="match status" value="1"/>
</dbReference>
<dbReference type="SUPFAM" id="SSF47413">
    <property type="entry name" value="lambda repressor-like DNA-binding domains"/>
    <property type="match status" value="1"/>
</dbReference>
<dbReference type="SUPFAM" id="SSF52172">
    <property type="entry name" value="CheY-like"/>
    <property type="match status" value="1"/>
</dbReference>
<dbReference type="InterPro" id="IPR001387">
    <property type="entry name" value="Cro/C1-type_HTH"/>
</dbReference>
<name>A0A5S9F7C3_UABAM</name>
<dbReference type="InterPro" id="IPR011006">
    <property type="entry name" value="CheY-like_superfamily"/>
</dbReference>
<dbReference type="Gene3D" id="1.10.260.40">
    <property type="entry name" value="lambda repressor-like DNA-binding domains"/>
    <property type="match status" value="1"/>
</dbReference>